<feature type="transmembrane region" description="Helical" evidence="14">
    <location>
        <begin position="626"/>
        <end position="651"/>
    </location>
</feature>
<feature type="domain" description="ABC transporter" evidence="15">
    <location>
        <begin position="26"/>
        <end position="264"/>
    </location>
</feature>
<dbReference type="InterPro" id="IPR025857">
    <property type="entry name" value="MacB_PCD"/>
</dbReference>
<keyword evidence="11" id="KW-0046">Antibiotic resistance</keyword>
<gene>
    <name evidence="16" type="ORF">BN948_02361</name>
</gene>
<dbReference type="FunFam" id="3.40.50.300:FF:000032">
    <property type="entry name" value="Export ABC transporter ATP-binding protein"/>
    <property type="match status" value="1"/>
</dbReference>
<comment type="subcellular location">
    <subcellularLocation>
        <location evidence="1">Cell inner membrane</location>
        <topology evidence="1">Multi-pass membrane protein</topology>
    </subcellularLocation>
</comment>
<dbReference type="PANTHER" id="PTHR30572">
    <property type="entry name" value="MEMBRANE COMPONENT OF TRANSPORTER-RELATED"/>
    <property type="match status" value="1"/>
</dbReference>
<dbReference type="EMBL" id="CCAE010000016">
    <property type="protein sequence ID" value="CDN87933.1"/>
    <property type="molecule type" value="Genomic_DNA"/>
</dbReference>
<keyword evidence="3" id="KW-1003">Cell membrane</keyword>
<dbReference type="PANTHER" id="PTHR30572:SF14">
    <property type="entry name" value="MACROLIDE EXPORT ATP-BINDING_PERMEASE PROTEIN MACB"/>
    <property type="match status" value="1"/>
</dbReference>
<evidence type="ECO:0000256" key="7">
    <source>
        <dbReference type="ARBA" id="ARBA00022840"/>
    </source>
</evidence>
<dbReference type="Gene3D" id="3.40.50.300">
    <property type="entry name" value="P-loop containing nucleotide triphosphate hydrolases"/>
    <property type="match status" value="1"/>
</dbReference>
<keyword evidence="4" id="KW-0997">Cell inner membrane</keyword>
<keyword evidence="7 16" id="KW-0067">ATP-binding</keyword>
<feature type="transmembrane region" description="Helical" evidence="14">
    <location>
        <begin position="545"/>
        <end position="570"/>
    </location>
</feature>
<dbReference type="InterPro" id="IPR003439">
    <property type="entry name" value="ABC_transporter-like_ATP-bd"/>
</dbReference>
<dbReference type="GO" id="GO:0016887">
    <property type="term" value="F:ATP hydrolysis activity"/>
    <property type="evidence" value="ECO:0007669"/>
    <property type="project" value="InterPro"/>
</dbReference>
<evidence type="ECO:0000256" key="3">
    <source>
        <dbReference type="ARBA" id="ARBA00022475"/>
    </source>
</evidence>
<keyword evidence="8" id="KW-1278">Translocase</keyword>
<keyword evidence="17" id="KW-1185">Reference proteome</keyword>
<evidence type="ECO:0000256" key="4">
    <source>
        <dbReference type="ARBA" id="ARBA00022519"/>
    </source>
</evidence>
<keyword evidence="2" id="KW-0813">Transport</keyword>
<dbReference type="SMART" id="SM00382">
    <property type="entry name" value="AAA"/>
    <property type="match status" value="1"/>
</dbReference>
<dbReference type="Pfam" id="PF00005">
    <property type="entry name" value="ABC_tran"/>
    <property type="match status" value="1"/>
</dbReference>
<keyword evidence="16" id="KW-0378">Hydrolase</keyword>
<dbReference type="GO" id="GO:0005524">
    <property type="term" value="F:ATP binding"/>
    <property type="evidence" value="ECO:0007669"/>
    <property type="project" value="UniProtKB-KW"/>
</dbReference>
<reference evidence="17" key="1">
    <citation type="submission" date="2014-02" db="EMBL/GenBank/DDBJ databases">
        <authorList>
            <person name="Gan H."/>
        </authorList>
    </citation>
    <scope>NUCLEOTIDE SEQUENCE [LARGE SCALE GENOMIC DNA]</scope>
    <source>
        <strain evidence="17">S1</strain>
    </source>
</reference>
<comment type="similarity">
    <text evidence="12">Belongs to the ABC transporter superfamily. Macrolide exporter (TC 3.A.1.122) family.</text>
</comment>
<evidence type="ECO:0000313" key="17">
    <source>
        <dbReference type="Proteomes" id="UP000028878"/>
    </source>
</evidence>
<accession>A0A1L1PJ15</accession>
<name>A0A1L1PJ15_HYDIT</name>
<dbReference type="CDD" id="cd03255">
    <property type="entry name" value="ABC_MJ0796_LolCDE_FtsE"/>
    <property type="match status" value="1"/>
</dbReference>
<dbReference type="SUPFAM" id="SSF52540">
    <property type="entry name" value="P-loop containing nucleoside triphosphate hydrolases"/>
    <property type="match status" value="1"/>
</dbReference>
<dbReference type="Pfam" id="PF12704">
    <property type="entry name" value="MacB_PCD"/>
    <property type="match status" value="1"/>
</dbReference>
<sequence length="668" mass="70584">MSQLPAAPDAAVLPSGAPAEAVLPLIDLRGITKTYRNGELAVEVLHGIDLQIYPGELVAIMGASGSGKSTLMNILGCLDKPTTGTYRFMGRDVSELERDELAELRRDAFGFVFQSYNLIATGTATDNVEVPAVYAGVPPAERHARAAELLDSLGLGERQHHRPNQLSGGQQQRVSIARALMNGGRVILADEPTGALDSKSGADVMALLKDLSAQGHTVILITHAAEVAAHAQRVIEIKDGHVVADPGPRPPQGEAAQLARDWTPRRGRISPLGDVAEAAKTALRALRANVFRAILTLLGIVIGVASVIAMLAIGDGAKQQVIDRISAMGSNLLLVRPGAPNQRGFQNIATLVLSDVQAIDKEVPNVLAAVPEQTSSVTLRFGESDYSSSVRGTSTKFPLARQWPVARGTFFSEEDEQEYATVAVLGQTVAKALFPDGQEPLGQYILVNNLIFQVIGVMSTRGASPNGDDQDDIVMVPYATSQLRLSGQRFLRNVTVAVQDVSRIDETQSAVESLLAERHGVIDFQIRNMASIIDTATETQNTMTVLLGSIAAISLLVGGIGVMNIMLVSVTERTREIGIRMATGARTRNILQQFLIEALVVSALGGVIGVFVGLGVAAVVGATGTAVQFSIAPVVLAFGCAFATGLIFGFLPARKAARLDPVVALASE</sequence>
<keyword evidence="6" id="KW-0547">Nucleotide-binding</keyword>
<dbReference type="InterPro" id="IPR027417">
    <property type="entry name" value="P-loop_NTPase"/>
</dbReference>
<dbReference type="AlphaFoldDB" id="A0A1L1PJ15"/>
<dbReference type="Proteomes" id="UP000028878">
    <property type="component" value="Unassembled WGS sequence"/>
</dbReference>
<keyword evidence="5 14" id="KW-0812">Transmembrane</keyword>
<evidence type="ECO:0000259" key="15">
    <source>
        <dbReference type="PROSITE" id="PS50893"/>
    </source>
</evidence>
<dbReference type="InterPro" id="IPR003593">
    <property type="entry name" value="AAA+_ATPase"/>
</dbReference>
<dbReference type="PROSITE" id="PS00211">
    <property type="entry name" value="ABC_TRANSPORTER_1"/>
    <property type="match status" value="1"/>
</dbReference>
<dbReference type="GO" id="GO:0098796">
    <property type="term" value="C:membrane protein complex"/>
    <property type="evidence" value="ECO:0007669"/>
    <property type="project" value="UniProtKB-ARBA"/>
</dbReference>
<reference evidence="17" key="2">
    <citation type="submission" date="2014-11" db="EMBL/GenBank/DDBJ databases">
        <title>Draft genome sequence of Hydrogenophaga intermedia S1.</title>
        <authorList>
            <person name="Gan H.M."/>
            <person name="Chew T.H."/>
            <person name="Stolz A."/>
        </authorList>
    </citation>
    <scope>NUCLEOTIDE SEQUENCE [LARGE SCALE GENOMIC DNA]</scope>
    <source>
        <strain evidence="17">S1</strain>
    </source>
</reference>
<proteinExistence type="inferred from homology"/>
<evidence type="ECO:0000256" key="1">
    <source>
        <dbReference type="ARBA" id="ARBA00004429"/>
    </source>
</evidence>
<evidence type="ECO:0000256" key="2">
    <source>
        <dbReference type="ARBA" id="ARBA00022448"/>
    </source>
</evidence>
<dbReference type="RefSeq" id="WP_009520319.1">
    <property type="nucleotide sequence ID" value="NZ_CCAE010000016.1"/>
</dbReference>
<evidence type="ECO:0000256" key="5">
    <source>
        <dbReference type="ARBA" id="ARBA00022692"/>
    </source>
</evidence>
<evidence type="ECO:0000256" key="8">
    <source>
        <dbReference type="ARBA" id="ARBA00022967"/>
    </source>
</evidence>
<dbReference type="InterPro" id="IPR003838">
    <property type="entry name" value="ABC3_permease_C"/>
</dbReference>
<evidence type="ECO:0000256" key="12">
    <source>
        <dbReference type="ARBA" id="ARBA00038388"/>
    </source>
</evidence>
<feature type="transmembrane region" description="Helical" evidence="14">
    <location>
        <begin position="594"/>
        <end position="620"/>
    </location>
</feature>
<evidence type="ECO:0000256" key="11">
    <source>
        <dbReference type="ARBA" id="ARBA00023251"/>
    </source>
</evidence>
<dbReference type="InterPro" id="IPR017911">
    <property type="entry name" value="MacB-like_ATP-bd"/>
</dbReference>
<evidence type="ECO:0000256" key="9">
    <source>
        <dbReference type="ARBA" id="ARBA00022989"/>
    </source>
</evidence>
<protein>
    <recommendedName>
        <fullName evidence="13">Pyoverdine export ATP-binding/permease protein PvdT</fullName>
    </recommendedName>
</protein>
<evidence type="ECO:0000256" key="6">
    <source>
        <dbReference type="ARBA" id="ARBA00022741"/>
    </source>
</evidence>
<dbReference type="GO" id="GO:0022857">
    <property type="term" value="F:transmembrane transporter activity"/>
    <property type="evidence" value="ECO:0007669"/>
    <property type="project" value="UniProtKB-ARBA"/>
</dbReference>
<dbReference type="InterPro" id="IPR050250">
    <property type="entry name" value="Macrolide_Exporter_MacB"/>
</dbReference>
<evidence type="ECO:0000256" key="13">
    <source>
        <dbReference type="ARBA" id="ARBA00041199"/>
    </source>
</evidence>
<evidence type="ECO:0000313" key="16">
    <source>
        <dbReference type="EMBL" id="CDN87933.1"/>
    </source>
</evidence>
<dbReference type="InterPro" id="IPR017871">
    <property type="entry name" value="ABC_transporter-like_CS"/>
</dbReference>
<feature type="transmembrane region" description="Helical" evidence="14">
    <location>
        <begin position="290"/>
        <end position="313"/>
    </location>
</feature>
<evidence type="ECO:0000256" key="14">
    <source>
        <dbReference type="SAM" id="Phobius"/>
    </source>
</evidence>
<organism evidence="16 17">
    <name type="scientific">Hydrogenophaga intermedia</name>
    <dbReference type="NCBI Taxonomy" id="65786"/>
    <lineage>
        <taxon>Bacteria</taxon>
        <taxon>Pseudomonadati</taxon>
        <taxon>Pseudomonadota</taxon>
        <taxon>Betaproteobacteria</taxon>
        <taxon>Burkholderiales</taxon>
        <taxon>Comamonadaceae</taxon>
        <taxon>Hydrogenophaga</taxon>
    </lineage>
</organism>
<dbReference type="GO" id="GO:0005886">
    <property type="term" value="C:plasma membrane"/>
    <property type="evidence" value="ECO:0007669"/>
    <property type="project" value="UniProtKB-SubCell"/>
</dbReference>
<evidence type="ECO:0000256" key="10">
    <source>
        <dbReference type="ARBA" id="ARBA00023136"/>
    </source>
</evidence>
<dbReference type="PROSITE" id="PS50893">
    <property type="entry name" value="ABC_TRANSPORTER_2"/>
    <property type="match status" value="1"/>
</dbReference>
<dbReference type="Pfam" id="PF02687">
    <property type="entry name" value="FtsX"/>
    <property type="match status" value="1"/>
</dbReference>
<dbReference type="GO" id="GO:0046677">
    <property type="term" value="P:response to antibiotic"/>
    <property type="evidence" value="ECO:0007669"/>
    <property type="project" value="UniProtKB-KW"/>
</dbReference>
<keyword evidence="10 14" id="KW-0472">Membrane</keyword>
<keyword evidence="9 14" id="KW-1133">Transmembrane helix</keyword>